<gene>
    <name evidence="2" type="ORF">K458DRAFT_208141</name>
</gene>
<feature type="compositionally biased region" description="Polar residues" evidence="1">
    <location>
        <begin position="39"/>
        <end position="49"/>
    </location>
</feature>
<sequence length="315" mass="35176">MNTANEVLRQASIMEPTTICAPTAGRLPERSDVIHKAPSSKSENLSGDLNSARPKSVSFPDAVLAPNTQSGTRLLDLPVELILHILKFRLVVANPVTAQTHSIHFRRLYSIFRTNRALHRLATEVYYGSNTFVMSRLCGIISSNRVFYLPPPADGLHIRKLELRVDISIEMYADMGQIFAAPTDLLYLMRPHRHVKPRWLEMSNKFAVPSWPAMPPRPVITDWQDLFPALQDLSIIISGIPCMSNGTKRAFKSLAEHACIDLRPMRVDVKAVGVQCSQEKRHSVPSLSDDEQCDGSCAAVVRDTIVAMVRIRAED</sequence>
<dbReference type="AlphaFoldDB" id="A0A6G1J6C2"/>
<dbReference type="OrthoDB" id="3682330at2759"/>
<protein>
    <recommendedName>
        <fullName evidence="4">F-box domain-containing protein</fullName>
    </recommendedName>
</protein>
<dbReference type="EMBL" id="MU005577">
    <property type="protein sequence ID" value="KAF2686062.1"/>
    <property type="molecule type" value="Genomic_DNA"/>
</dbReference>
<dbReference type="Proteomes" id="UP000799291">
    <property type="component" value="Unassembled WGS sequence"/>
</dbReference>
<evidence type="ECO:0000313" key="2">
    <source>
        <dbReference type="EMBL" id="KAF2686062.1"/>
    </source>
</evidence>
<accession>A0A6G1J6C2</accession>
<keyword evidence="3" id="KW-1185">Reference proteome</keyword>
<evidence type="ECO:0000256" key="1">
    <source>
        <dbReference type="SAM" id="MobiDB-lite"/>
    </source>
</evidence>
<name>A0A6G1J6C2_9PLEO</name>
<evidence type="ECO:0000313" key="3">
    <source>
        <dbReference type="Proteomes" id="UP000799291"/>
    </source>
</evidence>
<organism evidence="2 3">
    <name type="scientific">Lentithecium fluviatile CBS 122367</name>
    <dbReference type="NCBI Taxonomy" id="1168545"/>
    <lineage>
        <taxon>Eukaryota</taxon>
        <taxon>Fungi</taxon>
        <taxon>Dikarya</taxon>
        <taxon>Ascomycota</taxon>
        <taxon>Pezizomycotina</taxon>
        <taxon>Dothideomycetes</taxon>
        <taxon>Pleosporomycetidae</taxon>
        <taxon>Pleosporales</taxon>
        <taxon>Massarineae</taxon>
        <taxon>Lentitheciaceae</taxon>
        <taxon>Lentithecium</taxon>
    </lineage>
</organism>
<proteinExistence type="predicted"/>
<feature type="region of interest" description="Disordered" evidence="1">
    <location>
        <begin position="30"/>
        <end position="55"/>
    </location>
</feature>
<evidence type="ECO:0008006" key="4">
    <source>
        <dbReference type="Google" id="ProtNLM"/>
    </source>
</evidence>
<reference evidence="2" key="1">
    <citation type="journal article" date="2020" name="Stud. Mycol.">
        <title>101 Dothideomycetes genomes: a test case for predicting lifestyles and emergence of pathogens.</title>
        <authorList>
            <person name="Haridas S."/>
            <person name="Albert R."/>
            <person name="Binder M."/>
            <person name="Bloem J."/>
            <person name="Labutti K."/>
            <person name="Salamov A."/>
            <person name="Andreopoulos B."/>
            <person name="Baker S."/>
            <person name="Barry K."/>
            <person name="Bills G."/>
            <person name="Bluhm B."/>
            <person name="Cannon C."/>
            <person name="Castanera R."/>
            <person name="Culley D."/>
            <person name="Daum C."/>
            <person name="Ezra D."/>
            <person name="Gonzalez J."/>
            <person name="Henrissat B."/>
            <person name="Kuo A."/>
            <person name="Liang C."/>
            <person name="Lipzen A."/>
            <person name="Lutzoni F."/>
            <person name="Magnuson J."/>
            <person name="Mondo S."/>
            <person name="Nolan M."/>
            <person name="Ohm R."/>
            <person name="Pangilinan J."/>
            <person name="Park H.-J."/>
            <person name="Ramirez L."/>
            <person name="Alfaro M."/>
            <person name="Sun H."/>
            <person name="Tritt A."/>
            <person name="Yoshinaga Y."/>
            <person name="Zwiers L.-H."/>
            <person name="Turgeon B."/>
            <person name="Goodwin S."/>
            <person name="Spatafora J."/>
            <person name="Crous P."/>
            <person name="Grigoriev I."/>
        </authorList>
    </citation>
    <scope>NUCLEOTIDE SEQUENCE</scope>
    <source>
        <strain evidence="2">CBS 122367</strain>
    </source>
</reference>